<name>A0AAD3Y2D5_NEPGR</name>
<dbReference type="Gene3D" id="1.25.40.20">
    <property type="entry name" value="Ankyrin repeat-containing domain"/>
    <property type="match status" value="1"/>
</dbReference>
<keyword evidence="1" id="KW-0677">Repeat</keyword>
<keyword evidence="4" id="KW-1185">Reference proteome</keyword>
<dbReference type="PANTHER" id="PTHR24186:SF48">
    <property type="entry name" value="ANKYRIN REPEAT-CONTAINING PROTEIN ITN1"/>
    <property type="match status" value="1"/>
</dbReference>
<dbReference type="GO" id="GO:0005886">
    <property type="term" value="C:plasma membrane"/>
    <property type="evidence" value="ECO:0007669"/>
    <property type="project" value="TreeGrafter"/>
</dbReference>
<evidence type="ECO:0000313" key="3">
    <source>
        <dbReference type="EMBL" id="GMH26892.1"/>
    </source>
</evidence>
<keyword evidence="2" id="KW-0040">ANK repeat</keyword>
<accession>A0AAD3Y2D5</accession>
<sequence>MGNMFIDCGVPPKILPQNLYNRMEMEVVKAISREPMQELRPQICSVKQILNDIDPQMVGRLSGAEFNAEVAEVRAALANEVTELEETVLFTAAEQGHIDVVKELLKYSNKEALTKKNRSAFDPLHVAASQGHLGDNRRFP</sequence>
<evidence type="ECO:0000313" key="4">
    <source>
        <dbReference type="Proteomes" id="UP001279734"/>
    </source>
</evidence>
<dbReference type="EMBL" id="BSYO01000032">
    <property type="protein sequence ID" value="GMH26892.1"/>
    <property type="molecule type" value="Genomic_DNA"/>
</dbReference>
<dbReference type="PANTHER" id="PTHR24186">
    <property type="entry name" value="PROTEIN PHOSPHATASE 1 REGULATORY SUBUNIT"/>
    <property type="match status" value="1"/>
</dbReference>
<gene>
    <name evidence="3" type="ORF">Nepgr_028735</name>
</gene>
<protein>
    <submittedName>
        <fullName evidence="3">Uncharacterized protein</fullName>
    </submittedName>
</protein>
<dbReference type="AlphaFoldDB" id="A0AAD3Y2D5"/>
<dbReference type="InterPro" id="IPR002110">
    <property type="entry name" value="Ankyrin_rpt"/>
</dbReference>
<reference evidence="3" key="1">
    <citation type="submission" date="2023-05" db="EMBL/GenBank/DDBJ databases">
        <title>Nepenthes gracilis genome sequencing.</title>
        <authorList>
            <person name="Fukushima K."/>
        </authorList>
    </citation>
    <scope>NUCLEOTIDE SEQUENCE</scope>
    <source>
        <strain evidence="3">SING2019-196</strain>
    </source>
</reference>
<dbReference type="SUPFAM" id="SSF48403">
    <property type="entry name" value="Ankyrin repeat"/>
    <property type="match status" value="1"/>
</dbReference>
<dbReference type="Proteomes" id="UP001279734">
    <property type="component" value="Unassembled WGS sequence"/>
</dbReference>
<dbReference type="Pfam" id="PF12796">
    <property type="entry name" value="Ank_2"/>
    <property type="match status" value="1"/>
</dbReference>
<proteinExistence type="predicted"/>
<organism evidence="3 4">
    <name type="scientific">Nepenthes gracilis</name>
    <name type="common">Slender pitcher plant</name>
    <dbReference type="NCBI Taxonomy" id="150966"/>
    <lineage>
        <taxon>Eukaryota</taxon>
        <taxon>Viridiplantae</taxon>
        <taxon>Streptophyta</taxon>
        <taxon>Embryophyta</taxon>
        <taxon>Tracheophyta</taxon>
        <taxon>Spermatophyta</taxon>
        <taxon>Magnoliopsida</taxon>
        <taxon>eudicotyledons</taxon>
        <taxon>Gunneridae</taxon>
        <taxon>Pentapetalae</taxon>
        <taxon>Caryophyllales</taxon>
        <taxon>Nepenthaceae</taxon>
        <taxon>Nepenthes</taxon>
    </lineage>
</organism>
<evidence type="ECO:0000256" key="2">
    <source>
        <dbReference type="ARBA" id="ARBA00023043"/>
    </source>
</evidence>
<comment type="caution">
    <text evidence="3">The sequence shown here is derived from an EMBL/GenBank/DDBJ whole genome shotgun (WGS) entry which is preliminary data.</text>
</comment>
<evidence type="ECO:0000256" key="1">
    <source>
        <dbReference type="ARBA" id="ARBA00022737"/>
    </source>
</evidence>
<dbReference type="InterPro" id="IPR036770">
    <property type="entry name" value="Ankyrin_rpt-contain_sf"/>
</dbReference>